<dbReference type="GO" id="GO:0003735">
    <property type="term" value="F:structural constituent of ribosome"/>
    <property type="evidence" value="ECO:0007669"/>
    <property type="project" value="InterPro"/>
</dbReference>
<evidence type="ECO:0000256" key="4">
    <source>
        <dbReference type="ARBA" id="ARBA00023274"/>
    </source>
</evidence>
<evidence type="ECO:0000256" key="2">
    <source>
        <dbReference type="ARBA" id="ARBA00022980"/>
    </source>
</evidence>
<dbReference type="GO" id="GO:0005762">
    <property type="term" value="C:mitochondrial large ribosomal subunit"/>
    <property type="evidence" value="ECO:0007669"/>
    <property type="project" value="TreeGrafter"/>
</dbReference>
<comment type="caution">
    <text evidence="5">The sequence shown here is derived from an EMBL/GenBank/DDBJ whole genome shotgun (WGS) entry which is preliminary data.</text>
</comment>
<reference evidence="5 6" key="1">
    <citation type="submission" date="2018-04" db="EMBL/GenBank/DDBJ databases">
        <title>The genome of golden apple snail Pomacea canaliculata provides insight into stress tolerance and invasive adaptation.</title>
        <authorList>
            <person name="Liu C."/>
            <person name="Liu B."/>
            <person name="Ren Y."/>
            <person name="Zhang Y."/>
            <person name="Wang H."/>
            <person name="Li S."/>
            <person name="Jiang F."/>
            <person name="Yin L."/>
            <person name="Zhang G."/>
            <person name="Qian W."/>
            <person name="Fan W."/>
        </authorList>
    </citation>
    <scope>NUCLEOTIDE SEQUENCE [LARGE SCALE GENOMIC DNA]</scope>
    <source>
        <strain evidence="5">SZHN2017</strain>
        <tissue evidence="5">Muscle</tissue>
    </source>
</reference>
<organism evidence="5 6">
    <name type="scientific">Pomacea canaliculata</name>
    <name type="common">Golden apple snail</name>
    <dbReference type="NCBI Taxonomy" id="400727"/>
    <lineage>
        <taxon>Eukaryota</taxon>
        <taxon>Metazoa</taxon>
        <taxon>Spiralia</taxon>
        <taxon>Lophotrochozoa</taxon>
        <taxon>Mollusca</taxon>
        <taxon>Gastropoda</taxon>
        <taxon>Caenogastropoda</taxon>
        <taxon>Architaenioglossa</taxon>
        <taxon>Ampullarioidea</taxon>
        <taxon>Ampullariidae</taxon>
        <taxon>Pomacea</taxon>
    </lineage>
</organism>
<keyword evidence="6" id="KW-1185">Reference proteome</keyword>
<dbReference type="PANTHER" id="PTHR13014:SF3">
    <property type="entry name" value="LARGE RIBOSOMAL SUBUNIT PROTEIN ML65"/>
    <property type="match status" value="1"/>
</dbReference>
<keyword evidence="4" id="KW-0687">Ribonucleoprotein</keyword>
<dbReference type="InterPro" id="IPR010793">
    <property type="entry name" value="Ribosomal_mL37/mL65"/>
</dbReference>
<dbReference type="AlphaFoldDB" id="A0A2T7NDT1"/>
<evidence type="ECO:0000313" key="6">
    <source>
        <dbReference type="Proteomes" id="UP000245119"/>
    </source>
</evidence>
<dbReference type="EMBL" id="PZQS01000013">
    <property type="protein sequence ID" value="PVD19305.1"/>
    <property type="molecule type" value="Genomic_DNA"/>
</dbReference>
<name>A0A2T7NDT1_POMCA</name>
<keyword evidence="3" id="KW-0496">Mitochondrion</keyword>
<comment type="subcellular location">
    <subcellularLocation>
        <location evidence="1">Mitochondrion</location>
    </subcellularLocation>
</comment>
<accession>A0A2T7NDT1</accession>
<sequence>MATAMRRLQFMQRSFIVHHIRHNSVASAYLAPDSPEKQESLYPPIKPKYPPGQQWGSMTPDYAWLWHRRKEESIAIGDVRERTKALCEKEMNQLVYKVRDFYPRSLAYHKYVTKTRVVDGIPNVYQRFIDAAKVDALVARLTPIVSDIILMETDQLERKKYLQEGFFNYCTKQACLLVRNILGTLVTEMAAEFPHLQTAQYDENVTIAAFWDRHGFQRKSQVKHPKRTTMQEVNDKRISSSRGILDFILRSSKPLPVFVERDDALCKGSIPQLQPAAPMAYGQKEEKKAKRSVIAGHVYGDPCEFGLLSINETLWSRKLTKAYGEQHAKDNRLCQGIGSSFVWLVAQAYNQGFNTVIDLTYPLSTQTVLTDGKTWQFLFYQLNTLALWLDDEANSRVNICWRDEEKDLFVGIENGKVVGFNPDILRQLIMCLALAPADRPYSLQPTLPQNTDDPKDKTDFIPPKPVKVEVVKEIKYVV</sequence>
<dbReference type="GO" id="GO:0006412">
    <property type="term" value="P:translation"/>
    <property type="evidence" value="ECO:0007669"/>
    <property type="project" value="InterPro"/>
</dbReference>
<dbReference type="Pfam" id="PF07147">
    <property type="entry name" value="PDCD9"/>
    <property type="match status" value="1"/>
</dbReference>
<dbReference type="OMA" id="VNMPRYY"/>
<dbReference type="STRING" id="400727.A0A2T7NDT1"/>
<proteinExistence type="predicted"/>
<protein>
    <submittedName>
        <fullName evidence="5">Uncharacterized protein</fullName>
    </submittedName>
</protein>
<evidence type="ECO:0000256" key="1">
    <source>
        <dbReference type="ARBA" id="ARBA00004173"/>
    </source>
</evidence>
<dbReference type="Proteomes" id="UP000245119">
    <property type="component" value="Linkage Group LG13"/>
</dbReference>
<keyword evidence="2" id="KW-0689">Ribosomal protein</keyword>
<dbReference type="InterPro" id="IPR039982">
    <property type="entry name" value="Ribosomal_mL65"/>
</dbReference>
<dbReference type="OrthoDB" id="6041973at2759"/>
<evidence type="ECO:0000256" key="3">
    <source>
        <dbReference type="ARBA" id="ARBA00023128"/>
    </source>
</evidence>
<dbReference type="PANTHER" id="PTHR13014">
    <property type="entry name" value="MITOCHONDRIAL 28S RIBOSOMAL PROTEIN S30/P52 PRO-APOTOTIC PROTEIN"/>
    <property type="match status" value="1"/>
</dbReference>
<evidence type="ECO:0000313" key="5">
    <source>
        <dbReference type="EMBL" id="PVD19305.1"/>
    </source>
</evidence>
<gene>
    <name evidence="5" type="ORF">C0Q70_19792</name>
</gene>